<evidence type="ECO:0000313" key="2">
    <source>
        <dbReference type="Proteomes" id="UP000789901"/>
    </source>
</evidence>
<dbReference type="EMBL" id="CAJVQB010017344">
    <property type="protein sequence ID" value="CAG8783819.1"/>
    <property type="molecule type" value="Genomic_DNA"/>
</dbReference>
<proteinExistence type="predicted"/>
<name>A0ABN7VLP2_GIGMA</name>
<dbReference type="Proteomes" id="UP000789901">
    <property type="component" value="Unassembled WGS sequence"/>
</dbReference>
<keyword evidence="2" id="KW-1185">Reference proteome</keyword>
<organism evidence="1 2">
    <name type="scientific">Gigaspora margarita</name>
    <dbReference type="NCBI Taxonomy" id="4874"/>
    <lineage>
        <taxon>Eukaryota</taxon>
        <taxon>Fungi</taxon>
        <taxon>Fungi incertae sedis</taxon>
        <taxon>Mucoromycota</taxon>
        <taxon>Glomeromycotina</taxon>
        <taxon>Glomeromycetes</taxon>
        <taxon>Diversisporales</taxon>
        <taxon>Gigasporaceae</taxon>
        <taxon>Gigaspora</taxon>
    </lineage>
</organism>
<sequence>MEFMECKCVECVTSHVMDNEYRRDMQNLVLKLCRIIFQSIQEIRNKITTQKITQKVFHGDICSKQALDQISRIFKFVKYFTYSGGEYYNSNNAITFTFSYEWKFIENDNNIDHIITIIKEWYKPFLEYLFKIDRWSRHSWKSVAAKTISIPGIGIEENERKADEFLGNILNYIPEFKYLYDFHWNDKTHNQLQDPCVLFLASDCGVFAIVVIKFWHQYLDDDDDPEIYVQYQEWVKAYKAYAIEKHGNKLVSVIGATYTTNPDVMEPLEFLDDVDLSIARAINSYTPKSSLTD</sequence>
<feature type="non-terminal residue" evidence="1">
    <location>
        <position position="293"/>
    </location>
</feature>
<gene>
    <name evidence="1" type="ORF">GMARGA_LOCUS20116</name>
</gene>
<accession>A0ABN7VLP2</accession>
<comment type="caution">
    <text evidence="1">The sequence shown here is derived from an EMBL/GenBank/DDBJ whole genome shotgun (WGS) entry which is preliminary data.</text>
</comment>
<reference evidence="1 2" key="1">
    <citation type="submission" date="2021-06" db="EMBL/GenBank/DDBJ databases">
        <authorList>
            <person name="Kallberg Y."/>
            <person name="Tangrot J."/>
            <person name="Rosling A."/>
        </authorList>
    </citation>
    <scope>NUCLEOTIDE SEQUENCE [LARGE SCALE GENOMIC DNA]</scope>
    <source>
        <strain evidence="1 2">120-4 pot B 10/14</strain>
    </source>
</reference>
<evidence type="ECO:0000313" key="1">
    <source>
        <dbReference type="EMBL" id="CAG8783819.1"/>
    </source>
</evidence>
<protein>
    <submittedName>
        <fullName evidence="1">24424_t:CDS:1</fullName>
    </submittedName>
</protein>